<keyword evidence="3" id="KW-1185">Reference proteome</keyword>
<name>A0A1S1LVP7_MYCCH</name>
<dbReference type="InterPro" id="IPR001387">
    <property type="entry name" value="Cro/C1-type_HTH"/>
</dbReference>
<dbReference type="InterPro" id="IPR010982">
    <property type="entry name" value="Lambda_DNA-bd_dom_sf"/>
</dbReference>
<organism evidence="2 3">
    <name type="scientific">Mycobacteroides chelonae</name>
    <name type="common">Mycobacterium chelonae</name>
    <dbReference type="NCBI Taxonomy" id="1774"/>
    <lineage>
        <taxon>Bacteria</taxon>
        <taxon>Bacillati</taxon>
        <taxon>Actinomycetota</taxon>
        <taxon>Actinomycetes</taxon>
        <taxon>Mycobacteriales</taxon>
        <taxon>Mycobacteriaceae</taxon>
        <taxon>Mycobacteroides</taxon>
    </lineage>
</organism>
<dbReference type="Pfam" id="PF17765">
    <property type="entry name" value="MLTR_LBD"/>
    <property type="match status" value="1"/>
</dbReference>
<evidence type="ECO:0000313" key="2">
    <source>
        <dbReference type="EMBL" id="OHU76429.1"/>
    </source>
</evidence>
<evidence type="ECO:0000313" key="3">
    <source>
        <dbReference type="Proteomes" id="UP000179441"/>
    </source>
</evidence>
<dbReference type="Proteomes" id="UP000179441">
    <property type="component" value="Unassembled WGS sequence"/>
</dbReference>
<protein>
    <recommendedName>
        <fullName evidence="1">MmyB-like transcription regulator ligand binding domain-containing protein</fullName>
    </recommendedName>
</protein>
<proteinExistence type="predicted"/>
<dbReference type="RefSeq" id="WP_070931205.1">
    <property type="nucleotide sequence ID" value="NZ_CP050145.1"/>
</dbReference>
<sequence length="285" mass="32135">MSGGELARRAELGAFLRARRAAVKPADVGLAETIGKRRTPGLRREEVAQLAGVGLAWYTWLEQGRVVSTSAQVIDSIARALLLEEAAHRHVRALANLPLPQHALPDPIHESELDARLGRLVANLLPNAACVIDQRFDICAWNLVYGEIWRELETIPTQERNLLWLFFNDPGLRDLVVDWDLRAQALIAQFRAVVGRNPQDSQLAQLVARLSESSPYFRERWSDYQVGTFTEPRHVIRHHLVGEIHLDLAQLRLVQYPSLTLILQSPVTDSDRQALHSLLAEAEKR</sequence>
<dbReference type="Gene3D" id="3.30.450.180">
    <property type="match status" value="1"/>
</dbReference>
<reference evidence="2 3" key="1">
    <citation type="submission" date="2016-10" db="EMBL/GenBank/DDBJ databases">
        <title>Evaluation of Human, Veterinary and Environmental Mycobacterium chelonae Isolates by Core Genome Phylogenomic Analysis, Targeted Gene Comparison, and Anti-microbial Susceptibility Patterns: A Tale of Mistaken Identities.</title>
        <authorList>
            <person name="Fogelson S.B."/>
            <person name="Camus A.C."/>
            <person name="Lorenz W."/>
            <person name="Vasireddy R."/>
            <person name="Vasireddy S."/>
            <person name="Smith T."/>
            <person name="Brown-Elliott B.A."/>
            <person name="Wallace R.J.Jr."/>
            <person name="Hasan N.A."/>
            <person name="Reischl U."/>
            <person name="Sanchez S."/>
        </authorList>
    </citation>
    <scope>NUCLEOTIDE SEQUENCE [LARGE SCALE GENOMIC DNA]</scope>
    <source>
        <strain evidence="2 3">15518</strain>
    </source>
</reference>
<dbReference type="InterPro" id="IPR041413">
    <property type="entry name" value="MLTR_LBD"/>
</dbReference>
<dbReference type="AlphaFoldDB" id="A0A1S1LVP7"/>
<dbReference type="Gene3D" id="1.10.260.40">
    <property type="entry name" value="lambda repressor-like DNA-binding domains"/>
    <property type="match status" value="1"/>
</dbReference>
<accession>A0A1S1LVP7</accession>
<dbReference type="GO" id="GO:0003677">
    <property type="term" value="F:DNA binding"/>
    <property type="evidence" value="ECO:0007669"/>
    <property type="project" value="InterPro"/>
</dbReference>
<feature type="domain" description="MmyB-like transcription regulator ligand binding" evidence="1">
    <location>
        <begin position="115"/>
        <end position="278"/>
    </location>
</feature>
<dbReference type="PANTHER" id="PTHR35010">
    <property type="entry name" value="BLL4672 PROTEIN-RELATED"/>
    <property type="match status" value="1"/>
</dbReference>
<dbReference type="EMBL" id="MLIS01000003">
    <property type="protein sequence ID" value="OHU76429.1"/>
    <property type="molecule type" value="Genomic_DNA"/>
</dbReference>
<comment type="caution">
    <text evidence="2">The sequence shown here is derived from an EMBL/GenBank/DDBJ whole genome shotgun (WGS) entry which is preliminary data.</text>
</comment>
<gene>
    <name evidence="2" type="ORF">BKG84_24340</name>
</gene>
<evidence type="ECO:0000259" key="1">
    <source>
        <dbReference type="Pfam" id="PF17765"/>
    </source>
</evidence>
<dbReference type="PANTHER" id="PTHR35010:SF2">
    <property type="entry name" value="BLL4672 PROTEIN"/>
    <property type="match status" value="1"/>
</dbReference>
<dbReference type="Pfam" id="PF13560">
    <property type="entry name" value="HTH_31"/>
    <property type="match status" value="1"/>
</dbReference>
<dbReference type="CDD" id="cd00093">
    <property type="entry name" value="HTH_XRE"/>
    <property type="match status" value="1"/>
</dbReference>